<keyword evidence="2" id="KW-0614">Plasmid</keyword>
<dbReference type="KEGG" id="sdr:SCD_n03076"/>
<feature type="transmembrane region" description="Helical" evidence="1">
    <location>
        <begin position="349"/>
        <end position="372"/>
    </location>
</feature>
<keyword evidence="1" id="KW-0812">Transmembrane</keyword>
<sequence length="403" mass="44572">MSMDQNASVVEPAFTLLFSVRLKGVFKGFGTLPPGVAPLPPGESQAYTTGLAEFERRLLGKTFLEARRITRWPLGRIALEGLADEAPAHADVYLLSHKSGVALWEVWLPAPSQSFDAARWITWLDPEGEDGLIVRLWRFLGSVNHEITGKATWSGLYLPLILLRLRQQPLAAFIDQNGPDLVRLLLLDRSQRALKPGVVAEELSRDYCARQGGMTLLSRRSGLDLHDQEGAAGDVPPAGLPPKSALPFLVTLELLLLEHAVLQHLYDRLSRHMPKSVEELIMLKQEVIDGLEEYYGAITNATRFSDAVTADGERLLGVEDIYDAVMERLEAVSFAITTRSQRHMTLLQFWLTIVFGASEIGFIAASISTWYYRTGLGAVLAWTIGAALLSGLILVMFLRGKVE</sequence>
<accession>S6ABM4</accession>
<keyword evidence="1" id="KW-0472">Membrane</keyword>
<dbReference type="EMBL" id="AP013067">
    <property type="protein sequence ID" value="BAN36875.1"/>
    <property type="molecule type" value="Genomic_DNA"/>
</dbReference>
<evidence type="ECO:0000313" key="2">
    <source>
        <dbReference type="EMBL" id="BAN36875.1"/>
    </source>
</evidence>
<keyword evidence="3" id="KW-1185">Reference proteome</keyword>
<name>S6ABM4_SULDS</name>
<proteinExistence type="predicted"/>
<dbReference type="AlphaFoldDB" id="S6ABM4"/>
<protein>
    <submittedName>
        <fullName evidence="2">Uncharacterized protein</fullName>
    </submittedName>
</protein>
<gene>
    <name evidence="2" type="ORF">SCD_n03076</name>
</gene>
<feature type="transmembrane region" description="Helical" evidence="1">
    <location>
        <begin position="378"/>
        <end position="398"/>
    </location>
</feature>
<geneLocation type="plasmid" evidence="2 3">
    <name>pSCD</name>
</geneLocation>
<organism evidence="2 3">
    <name type="scientific">Sulfuricella denitrificans (strain DSM 22764 / NBRC 105220 / skB26)</name>
    <dbReference type="NCBI Taxonomy" id="1163617"/>
    <lineage>
        <taxon>Bacteria</taxon>
        <taxon>Pseudomonadati</taxon>
        <taxon>Pseudomonadota</taxon>
        <taxon>Betaproteobacteria</taxon>
        <taxon>Nitrosomonadales</taxon>
        <taxon>Sulfuricellaceae</taxon>
        <taxon>Sulfuricella</taxon>
    </lineage>
</organism>
<keyword evidence="1" id="KW-1133">Transmembrane helix</keyword>
<evidence type="ECO:0000313" key="3">
    <source>
        <dbReference type="Proteomes" id="UP000015559"/>
    </source>
</evidence>
<dbReference type="HOGENOM" id="CLU_683203_0_0_4"/>
<dbReference type="Proteomes" id="UP000015559">
    <property type="component" value="Plasmid pSCD"/>
</dbReference>
<evidence type="ECO:0000256" key="1">
    <source>
        <dbReference type="SAM" id="Phobius"/>
    </source>
</evidence>
<reference evidence="2 3" key="1">
    <citation type="journal article" date="2012" name="Appl. Environ. Microbiol.">
        <title>Draft genome sequence of a psychrotolerant sulfur-oxidizing bacterium, Sulfuricella denitrificans skB26, and proteomic insights into cold adaptation.</title>
        <authorList>
            <person name="Watanabe T."/>
            <person name="Kojima H."/>
            <person name="Fukui M."/>
        </authorList>
    </citation>
    <scope>NUCLEOTIDE SEQUENCE [LARGE SCALE GENOMIC DNA]</scope>
    <source>
        <strain evidence="3">skB26</strain>
        <plasmid evidence="2 3">pSCD</plasmid>
    </source>
</reference>